<keyword evidence="6 11" id="KW-0812">Transmembrane</keyword>
<dbReference type="Gene3D" id="3.55.40.10">
    <property type="entry name" value="minor pseudopilin epsh domain"/>
    <property type="match status" value="1"/>
</dbReference>
<evidence type="ECO:0000256" key="5">
    <source>
        <dbReference type="ARBA" id="ARBA00022519"/>
    </source>
</evidence>
<dbReference type="Proteomes" id="UP000236416">
    <property type="component" value="Unassembled WGS sequence"/>
</dbReference>
<accession>A0A2K4MKW9</accession>
<reference evidence="13 14" key="1">
    <citation type="submission" date="2018-01" db="EMBL/GenBank/DDBJ databases">
        <title>Genomic Sequence of Chromobacterium MWU13-2610 from wild cranberry bogs within the Cape Cod National Seashore.</title>
        <authorList>
            <person name="O'Hara-Hanley K."/>
            <person name="Soby S."/>
            <person name="Harrison A."/>
        </authorList>
    </citation>
    <scope>NUCLEOTIDE SEQUENCE [LARGE SCALE GENOMIC DNA]</scope>
    <source>
        <strain evidence="13 14">MWU13-2610</strain>
    </source>
</reference>
<dbReference type="AlphaFoldDB" id="A0A2K4MKW9"/>
<evidence type="ECO:0000256" key="10">
    <source>
        <dbReference type="ARBA" id="ARBA00030775"/>
    </source>
</evidence>
<evidence type="ECO:0000256" key="7">
    <source>
        <dbReference type="ARBA" id="ARBA00022989"/>
    </source>
</evidence>
<feature type="domain" description="General secretion pathway GspH" evidence="12">
    <location>
        <begin position="78"/>
        <end position="198"/>
    </location>
</feature>
<evidence type="ECO:0000256" key="8">
    <source>
        <dbReference type="ARBA" id="ARBA00023136"/>
    </source>
</evidence>
<keyword evidence="3" id="KW-1003">Cell membrane</keyword>
<dbReference type="GO" id="GO:0015628">
    <property type="term" value="P:protein secretion by the type II secretion system"/>
    <property type="evidence" value="ECO:0007669"/>
    <property type="project" value="InterPro"/>
</dbReference>
<keyword evidence="7 11" id="KW-1133">Transmembrane helix</keyword>
<dbReference type="GO" id="GO:0005886">
    <property type="term" value="C:plasma membrane"/>
    <property type="evidence" value="ECO:0007669"/>
    <property type="project" value="UniProtKB-SubCell"/>
</dbReference>
<dbReference type="InterPro" id="IPR012902">
    <property type="entry name" value="N_methyl_site"/>
</dbReference>
<gene>
    <name evidence="13" type="ORF">C2134_16465</name>
</gene>
<name>A0A2K4MKW9_9NEIS</name>
<evidence type="ECO:0000259" key="12">
    <source>
        <dbReference type="Pfam" id="PF12019"/>
    </source>
</evidence>
<evidence type="ECO:0000256" key="6">
    <source>
        <dbReference type="ARBA" id="ARBA00022692"/>
    </source>
</evidence>
<proteinExistence type="inferred from homology"/>
<dbReference type="InterPro" id="IPR045584">
    <property type="entry name" value="Pilin-like"/>
</dbReference>
<evidence type="ECO:0000256" key="3">
    <source>
        <dbReference type="ARBA" id="ARBA00022475"/>
    </source>
</evidence>
<dbReference type="Pfam" id="PF12019">
    <property type="entry name" value="GspH"/>
    <property type="match status" value="1"/>
</dbReference>
<keyword evidence="8 11" id="KW-0472">Membrane</keyword>
<comment type="caution">
    <text evidence="13">The sequence shown here is derived from an EMBL/GenBank/DDBJ whole genome shotgun (WGS) entry which is preliminary data.</text>
</comment>
<organism evidence="13 14">
    <name type="scientific">Chromobacterium sinusclupearum</name>
    <dbReference type="NCBI Taxonomy" id="2077146"/>
    <lineage>
        <taxon>Bacteria</taxon>
        <taxon>Pseudomonadati</taxon>
        <taxon>Pseudomonadota</taxon>
        <taxon>Betaproteobacteria</taxon>
        <taxon>Neisseriales</taxon>
        <taxon>Chromobacteriaceae</taxon>
        <taxon>Chromobacterium</taxon>
    </lineage>
</organism>
<dbReference type="EMBL" id="PPTF01000073">
    <property type="protein sequence ID" value="POA97425.1"/>
    <property type="molecule type" value="Genomic_DNA"/>
</dbReference>
<protein>
    <recommendedName>
        <fullName evidence="2">Type II secretion system protein H</fullName>
    </recommendedName>
    <alternativeName>
        <fullName evidence="10">General secretion pathway protein H</fullName>
    </alternativeName>
</protein>
<evidence type="ECO:0000256" key="4">
    <source>
        <dbReference type="ARBA" id="ARBA00022481"/>
    </source>
</evidence>
<dbReference type="GO" id="GO:0015627">
    <property type="term" value="C:type II protein secretion system complex"/>
    <property type="evidence" value="ECO:0007669"/>
    <property type="project" value="InterPro"/>
</dbReference>
<feature type="transmembrane region" description="Helical" evidence="11">
    <location>
        <begin position="44"/>
        <end position="64"/>
    </location>
</feature>
<sequence>MVGSGFWTGGAWLPRPAFPDWKLLNGDGGDMGRPAQQGMTLAELMAAVGIAVILSLLAVPLLGAGRDRQRLLSHGLLLLNSVHQARAEALRRNQPVFLCAANLKTNLELQGCQPAQPGSQQVWREGGLVYADKGMDNASYDGGERLRLAMFDHEKVRVQAPVRQLTLLPEGRVEPEGGLVFQLRSGSRCLAVSVAADGRAALGGIADDCA</sequence>
<evidence type="ECO:0000313" key="13">
    <source>
        <dbReference type="EMBL" id="POA97425.1"/>
    </source>
</evidence>
<comment type="similarity">
    <text evidence="9">Belongs to the GSP H family.</text>
</comment>
<comment type="subcellular location">
    <subcellularLocation>
        <location evidence="1">Cell inner membrane</location>
        <topology evidence="1">Single-pass membrane protein</topology>
    </subcellularLocation>
</comment>
<evidence type="ECO:0000256" key="11">
    <source>
        <dbReference type="SAM" id="Phobius"/>
    </source>
</evidence>
<keyword evidence="14" id="KW-1185">Reference proteome</keyword>
<dbReference type="SUPFAM" id="SSF54523">
    <property type="entry name" value="Pili subunits"/>
    <property type="match status" value="1"/>
</dbReference>
<evidence type="ECO:0000256" key="2">
    <source>
        <dbReference type="ARBA" id="ARBA00021549"/>
    </source>
</evidence>
<dbReference type="InterPro" id="IPR022346">
    <property type="entry name" value="T2SS_GspH"/>
</dbReference>
<evidence type="ECO:0000256" key="9">
    <source>
        <dbReference type="ARBA" id="ARBA00025772"/>
    </source>
</evidence>
<dbReference type="NCBIfam" id="TIGR02532">
    <property type="entry name" value="IV_pilin_GFxxxE"/>
    <property type="match status" value="1"/>
</dbReference>
<evidence type="ECO:0000256" key="1">
    <source>
        <dbReference type="ARBA" id="ARBA00004377"/>
    </source>
</evidence>
<keyword evidence="5" id="KW-0997">Cell inner membrane</keyword>
<keyword evidence="4" id="KW-0488">Methylation</keyword>
<evidence type="ECO:0000313" key="14">
    <source>
        <dbReference type="Proteomes" id="UP000236416"/>
    </source>
</evidence>